<evidence type="ECO:0000259" key="3">
    <source>
        <dbReference type="Pfam" id="PF00501"/>
    </source>
</evidence>
<dbReference type="PANTHER" id="PTHR43767:SF11">
    <property type="entry name" value="MEDIUM-CHAIN-FATTY-ACID--COA LIGASE"/>
    <property type="match status" value="1"/>
</dbReference>
<accession>A0AAU7UAZ7</accession>
<gene>
    <name evidence="5" type="ORF">ABOD76_19790</name>
</gene>
<dbReference type="FunFam" id="3.30.300.30:FF:000008">
    <property type="entry name" value="2,3-dihydroxybenzoate-AMP ligase"/>
    <property type="match status" value="1"/>
</dbReference>
<evidence type="ECO:0000256" key="1">
    <source>
        <dbReference type="ARBA" id="ARBA00006432"/>
    </source>
</evidence>
<dbReference type="CDD" id="cd12119">
    <property type="entry name" value="ttLC_FACS_AlkK_like"/>
    <property type="match status" value="1"/>
</dbReference>
<feature type="domain" description="AMP-binding enzyme C-terminal" evidence="4">
    <location>
        <begin position="473"/>
        <end position="548"/>
    </location>
</feature>
<dbReference type="PANTHER" id="PTHR43767">
    <property type="entry name" value="LONG-CHAIN-FATTY-ACID--COA LIGASE"/>
    <property type="match status" value="1"/>
</dbReference>
<dbReference type="SUPFAM" id="SSF56801">
    <property type="entry name" value="Acetyl-CoA synthetase-like"/>
    <property type="match status" value="1"/>
</dbReference>
<dbReference type="Gene3D" id="3.30.300.30">
    <property type="match status" value="1"/>
</dbReference>
<dbReference type="Pfam" id="PF13193">
    <property type="entry name" value="AMP-binding_C"/>
    <property type="match status" value="1"/>
</dbReference>
<evidence type="ECO:0000313" key="5">
    <source>
        <dbReference type="EMBL" id="XBV85639.1"/>
    </source>
</evidence>
<dbReference type="Gene3D" id="3.40.50.12780">
    <property type="entry name" value="N-terminal domain of ligase-like"/>
    <property type="match status" value="1"/>
</dbReference>
<dbReference type="Pfam" id="PF00501">
    <property type="entry name" value="AMP-binding"/>
    <property type="match status" value="1"/>
</dbReference>
<dbReference type="KEGG" id="dsc:ABOD76_19790"/>
<dbReference type="InterPro" id="IPR045851">
    <property type="entry name" value="AMP-bd_C_sf"/>
</dbReference>
<reference evidence="5" key="1">
    <citation type="submission" date="2024-06" db="EMBL/GenBank/DDBJ databases">
        <title>Draft Genome Sequence of Deinococcus sonorensis Type Strain KR-87, a Biofilm Producing Representative of the Genus Deinococcus.</title>
        <authorList>
            <person name="Boren L.S."/>
            <person name="Grosso R.A."/>
            <person name="Hugenberg-Cox A.N."/>
            <person name="Hill J.T.E."/>
            <person name="Albert C.M."/>
            <person name="Tuohy J.M."/>
        </authorList>
    </citation>
    <scope>NUCLEOTIDE SEQUENCE</scope>
    <source>
        <strain evidence="5">KR-87</strain>
    </source>
</reference>
<dbReference type="RefSeq" id="WP_350243679.1">
    <property type="nucleotide sequence ID" value="NZ_CP158299.1"/>
</dbReference>
<proteinExistence type="inferred from homology"/>
<dbReference type="InterPro" id="IPR020845">
    <property type="entry name" value="AMP-binding_CS"/>
</dbReference>
<dbReference type="InterPro" id="IPR000873">
    <property type="entry name" value="AMP-dep_synth/lig_dom"/>
</dbReference>
<evidence type="ECO:0000256" key="2">
    <source>
        <dbReference type="ARBA" id="ARBA00022598"/>
    </source>
</evidence>
<organism evidence="5">
    <name type="scientific">Deinococcus sonorensis KR-87</name>
    <dbReference type="NCBI Taxonomy" id="694439"/>
    <lineage>
        <taxon>Bacteria</taxon>
        <taxon>Thermotogati</taxon>
        <taxon>Deinococcota</taxon>
        <taxon>Deinococci</taxon>
        <taxon>Deinococcales</taxon>
        <taxon>Deinococcaceae</taxon>
        <taxon>Deinococcus</taxon>
    </lineage>
</organism>
<dbReference type="InterPro" id="IPR042099">
    <property type="entry name" value="ANL_N_sf"/>
</dbReference>
<dbReference type="GO" id="GO:0016877">
    <property type="term" value="F:ligase activity, forming carbon-sulfur bonds"/>
    <property type="evidence" value="ECO:0007669"/>
    <property type="project" value="UniProtKB-ARBA"/>
</dbReference>
<evidence type="ECO:0000259" key="4">
    <source>
        <dbReference type="Pfam" id="PF13193"/>
    </source>
</evidence>
<dbReference type="PROSITE" id="PS00455">
    <property type="entry name" value="AMP_BINDING"/>
    <property type="match status" value="1"/>
</dbReference>
<keyword evidence="2 5" id="KW-0436">Ligase</keyword>
<dbReference type="AlphaFoldDB" id="A0AAU7UAZ7"/>
<protein>
    <submittedName>
        <fullName evidence="5">Long-chain fatty acid--CoA ligase</fullName>
    </submittedName>
</protein>
<comment type="similarity">
    <text evidence="1">Belongs to the ATP-dependent AMP-binding enzyme family.</text>
</comment>
<sequence>MPDPMPVSAPVLLSTMMDVPLTVPFILERIRTIYRDRPVVSVLAAGRDDAGQPIPQVHRSSYGEVADRALQLATALLALGVQPGERVATLAVNSHRHLEAYLGVPSMGAVLHTVNIRLHPDQICWILNDAEDRVLLIENVFAPMIPTIRAGCPHLHTVVVLGGLPQPMEGVLDYDQWIAAYPSSFQYPELDERQAAAMCYTSGTTGNPKGVLYSHRSTVLHSLASAPKDALNVGERDVVLPIVPMFHVNAWGLPYTCAMTGAAQVFAGMFSDGPTLARLLEQERVTITAGVPTIWMGLLAELDRAQQAGTPYNLSGLERLVVGGSAAPEALIRAFRERHGLQLAHAWGMTETHPLGTVSTLPPGMEPGTDEAYRLQAKQGRTVPLVELEIISDDDHVLPHDGHTMGRLLARGPWVASGYYKGSGRNNFLRLNGQDWFDTGDIATLDEHGYMHIQDRNKDLIKSGGEWISSVDLENALMAHPAIAQAAVIAIADPRWDERPLAVLVLRPGHEAPEHQELHRFLAPRFAKWWLPDAYEVVERIPIGATGKFLKRELREQFRGYVARQTASRE</sequence>
<name>A0AAU7UAZ7_9DEIO</name>
<dbReference type="InterPro" id="IPR025110">
    <property type="entry name" value="AMP-bd_C"/>
</dbReference>
<feature type="domain" description="AMP-dependent synthetase/ligase" evidence="3">
    <location>
        <begin position="58"/>
        <end position="420"/>
    </location>
</feature>
<dbReference type="NCBIfam" id="NF004837">
    <property type="entry name" value="PRK06187.1"/>
    <property type="match status" value="1"/>
</dbReference>
<dbReference type="EMBL" id="CP158299">
    <property type="protein sequence ID" value="XBV85639.1"/>
    <property type="molecule type" value="Genomic_DNA"/>
</dbReference>
<dbReference type="InterPro" id="IPR050237">
    <property type="entry name" value="ATP-dep_AMP-bd_enzyme"/>
</dbReference>